<evidence type="ECO:0008006" key="4">
    <source>
        <dbReference type="Google" id="ProtNLM"/>
    </source>
</evidence>
<evidence type="ECO:0000313" key="3">
    <source>
        <dbReference type="Proteomes" id="UP001153712"/>
    </source>
</evidence>
<feature type="compositionally biased region" description="Low complexity" evidence="1">
    <location>
        <begin position="24"/>
        <end position="34"/>
    </location>
</feature>
<feature type="region of interest" description="Disordered" evidence="1">
    <location>
        <begin position="1"/>
        <end position="75"/>
    </location>
</feature>
<gene>
    <name evidence="2" type="ORF">PHYEVI_LOCUS6979</name>
</gene>
<sequence length="97" mass="10848">MEISQRETKPNVYNGESSSKTMSYNQQYGPNQYPQNPPPQGWGPPPSNYGPPPPQVYPPQPQYNPPPQQPQQEEDGCCKWCCGLACLSLLCCCLCKE</sequence>
<dbReference type="Proteomes" id="UP001153712">
    <property type="component" value="Chromosome 3"/>
</dbReference>
<name>A0A9N9TUG0_PHYSR</name>
<dbReference type="AlphaFoldDB" id="A0A9N9TUG0"/>
<evidence type="ECO:0000313" key="2">
    <source>
        <dbReference type="EMBL" id="CAG9860629.1"/>
    </source>
</evidence>
<reference evidence="2" key="1">
    <citation type="submission" date="2022-01" db="EMBL/GenBank/DDBJ databases">
        <authorList>
            <person name="King R."/>
        </authorList>
    </citation>
    <scope>NUCLEOTIDE SEQUENCE</scope>
</reference>
<feature type="compositionally biased region" description="Polar residues" evidence="1">
    <location>
        <begin position="14"/>
        <end position="23"/>
    </location>
</feature>
<dbReference type="EMBL" id="OU900096">
    <property type="protein sequence ID" value="CAG9860629.1"/>
    <property type="molecule type" value="Genomic_DNA"/>
</dbReference>
<proteinExistence type="predicted"/>
<protein>
    <recommendedName>
        <fullName evidence="4">Cysteine-rich transmembrane CYSTM domain-containing protein</fullName>
    </recommendedName>
</protein>
<organism evidence="2 3">
    <name type="scientific">Phyllotreta striolata</name>
    <name type="common">Striped flea beetle</name>
    <name type="synonym">Crioceris striolata</name>
    <dbReference type="NCBI Taxonomy" id="444603"/>
    <lineage>
        <taxon>Eukaryota</taxon>
        <taxon>Metazoa</taxon>
        <taxon>Ecdysozoa</taxon>
        <taxon>Arthropoda</taxon>
        <taxon>Hexapoda</taxon>
        <taxon>Insecta</taxon>
        <taxon>Pterygota</taxon>
        <taxon>Neoptera</taxon>
        <taxon>Endopterygota</taxon>
        <taxon>Coleoptera</taxon>
        <taxon>Polyphaga</taxon>
        <taxon>Cucujiformia</taxon>
        <taxon>Chrysomeloidea</taxon>
        <taxon>Chrysomelidae</taxon>
        <taxon>Galerucinae</taxon>
        <taxon>Alticini</taxon>
        <taxon>Phyllotreta</taxon>
    </lineage>
</organism>
<feature type="compositionally biased region" description="Pro residues" evidence="1">
    <location>
        <begin position="35"/>
        <end position="69"/>
    </location>
</feature>
<evidence type="ECO:0000256" key="1">
    <source>
        <dbReference type="SAM" id="MobiDB-lite"/>
    </source>
</evidence>
<keyword evidence="3" id="KW-1185">Reference proteome</keyword>
<accession>A0A9N9TUG0</accession>